<evidence type="ECO:0000313" key="3">
    <source>
        <dbReference type="Proteomes" id="UP000765509"/>
    </source>
</evidence>
<reference evidence="2" key="1">
    <citation type="submission" date="2021-03" db="EMBL/GenBank/DDBJ databases">
        <title>Draft genome sequence of rust myrtle Austropuccinia psidii MF-1, a brazilian biotype.</title>
        <authorList>
            <person name="Quecine M.C."/>
            <person name="Pachon D.M.R."/>
            <person name="Bonatelli M.L."/>
            <person name="Correr F.H."/>
            <person name="Franceschini L.M."/>
            <person name="Leite T.F."/>
            <person name="Margarido G.R.A."/>
            <person name="Almeida C.A."/>
            <person name="Ferrarezi J.A."/>
            <person name="Labate C.A."/>
        </authorList>
    </citation>
    <scope>NUCLEOTIDE SEQUENCE</scope>
    <source>
        <strain evidence="2">MF-1</strain>
    </source>
</reference>
<accession>A0A9Q3HLR8</accession>
<dbReference type="AlphaFoldDB" id="A0A9Q3HLR8"/>
<keyword evidence="3" id="KW-1185">Reference proteome</keyword>
<feature type="compositionally biased region" description="Basic and acidic residues" evidence="1">
    <location>
        <begin position="79"/>
        <end position="93"/>
    </location>
</feature>
<organism evidence="2 3">
    <name type="scientific">Austropuccinia psidii MF-1</name>
    <dbReference type="NCBI Taxonomy" id="1389203"/>
    <lineage>
        <taxon>Eukaryota</taxon>
        <taxon>Fungi</taxon>
        <taxon>Dikarya</taxon>
        <taxon>Basidiomycota</taxon>
        <taxon>Pucciniomycotina</taxon>
        <taxon>Pucciniomycetes</taxon>
        <taxon>Pucciniales</taxon>
        <taxon>Sphaerophragmiaceae</taxon>
        <taxon>Austropuccinia</taxon>
    </lineage>
</organism>
<feature type="compositionally biased region" description="Polar residues" evidence="1">
    <location>
        <begin position="51"/>
        <end position="61"/>
    </location>
</feature>
<dbReference type="Proteomes" id="UP000765509">
    <property type="component" value="Unassembled WGS sequence"/>
</dbReference>
<name>A0A9Q3HLR8_9BASI</name>
<gene>
    <name evidence="2" type="ORF">O181_049783</name>
</gene>
<evidence type="ECO:0000313" key="2">
    <source>
        <dbReference type="EMBL" id="MBW0510068.1"/>
    </source>
</evidence>
<sequence>MKSKPPNKPNILLKTLIPSSMDVSGLHIKQDVPMPPPPLINVLGITLSSITNPTERQSQNEYPPYPGDYLLTQSSKPPADQETRSHTGSDKKPMLNLPPLTEKWGIDQFQRSSEFLNCRGHQSQAQGSAHKSCEEGGVWPSLSTTEPMKTEDLVNKFNPRQTYQEVLSSSGQPCKPLSTEKAMKTDDSGDHSNESKTHHQNFSGSVEQRDYSESSSPQPGKDGSSIQHHFCEPVRYV</sequence>
<comment type="caution">
    <text evidence="2">The sequence shown here is derived from an EMBL/GenBank/DDBJ whole genome shotgun (WGS) entry which is preliminary data.</text>
</comment>
<feature type="region of interest" description="Disordered" evidence="1">
    <location>
        <begin position="119"/>
        <end position="148"/>
    </location>
</feature>
<dbReference type="EMBL" id="AVOT02021317">
    <property type="protein sequence ID" value="MBW0510068.1"/>
    <property type="molecule type" value="Genomic_DNA"/>
</dbReference>
<feature type="compositionally biased region" description="Basic and acidic residues" evidence="1">
    <location>
        <begin position="181"/>
        <end position="197"/>
    </location>
</feature>
<feature type="region of interest" description="Disordered" evidence="1">
    <location>
        <begin position="51"/>
        <end position="99"/>
    </location>
</feature>
<protein>
    <submittedName>
        <fullName evidence="2">Uncharacterized protein</fullName>
    </submittedName>
</protein>
<feature type="compositionally biased region" description="Polar residues" evidence="1">
    <location>
        <begin position="119"/>
        <end position="129"/>
    </location>
</feature>
<feature type="region of interest" description="Disordered" evidence="1">
    <location>
        <begin position="164"/>
        <end position="237"/>
    </location>
</feature>
<proteinExistence type="predicted"/>
<evidence type="ECO:0000256" key="1">
    <source>
        <dbReference type="SAM" id="MobiDB-lite"/>
    </source>
</evidence>